<evidence type="ECO:0000313" key="1">
    <source>
        <dbReference type="EMBL" id="MCP2358474.1"/>
    </source>
</evidence>
<proteinExistence type="predicted"/>
<gene>
    <name evidence="1" type="ORF">HD597_005494</name>
</gene>
<comment type="caution">
    <text evidence="1">The sequence shown here is derived from an EMBL/GenBank/DDBJ whole genome shotgun (WGS) entry which is preliminary data.</text>
</comment>
<dbReference type="EMBL" id="JAMZEB010000002">
    <property type="protein sequence ID" value="MCP2358474.1"/>
    <property type="molecule type" value="Genomic_DNA"/>
</dbReference>
<name>A0A9X2GJ25_9ACTN</name>
<dbReference type="SUPFAM" id="SSF55729">
    <property type="entry name" value="Acyl-CoA N-acyltransferases (Nat)"/>
    <property type="match status" value="1"/>
</dbReference>
<dbReference type="Proteomes" id="UP001139648">
    <property type="component" value="Unassembled WGS sequence"/>
</dbReference>
<dbReference type="InterPro" id="IPR016181">
    <property type="entry name" value="Acyl_CoA_acyltransferase"/>
</dbReference>
<dbReference type="RefSeq" id="WP_308210703.1">
    <property type="nucleotide sequence ID" value="NZ_BAABKA010000059.1"/>
</dbReference>
<dbReference type="AlphaFoldDB" id="A0A9X2GJ25"/>
<accession>A0A9X2GJ25</accession>
<dbReference type="Gene3D" id="3.40.630.30">
    <property type="match status" value="1"/>
</dbReference>
<sequence length="75" mass="8048">MSHPAAGRVPGWRAASAEAAGVWTVQCGIFPESAAGLALHARAGFRVLGVRERIARHHGLWRDVVLIERRSPAIA</sequence>
<organism evidence="1 2">
    <name type="scientific">Nonomuraea thailandensis</name>
    <dbReference type="NCBI Taxonomy" id="1188745"/>
    <lineage>
        <taxon>Bacteria</taxon>
        <taxon>Bacillati</taxon>
        <taxon>Actinomycetota</taxon>
        <taxon>Actinomycetes</taxon>
        <taxon>Streptosporangiales</taxon>
        <taxon>Streptosporangiaceae</taxon>
        <taxon>Nonomuraea</taxon>
    </lineage>
</organism>
<keyword evidence="2" id="KW-1185">Reference proteome</keyword>
<evidence type="ECO:0000313" key="2">
    <source>
        <dbReference type="Proteomes" id="UP001139648"/>
    </source>
</evidence>
<protein>
    <submittedName>
        <fullName evidence="1">L-amino acid N-acyltransferase YncA</fullName>
    </submittedName>
</protein>
<reference evidence="1" key="1">
    <citation type="submission" date="2022-06" db="EMBL/GenBank/DDBJ databases">
        <title>Sequencing the genomes of 1000 actinobacteria strains.</title>
        <authorList>
            <person name="Klenk H.-P."/>
        </authorList>
    </citation>
    <scope>NUCLEOTIDE SEQUENCE</scope>
    <source>
        <strain evidence="1">DSM 46694</strain>
    </source>
</reference>